<reference evidence="1" key="1">
    <citation type="submission" date="2015-07" db="EMBL/GenBank/DDBJ databases">
        <title>MeaNS - Measles Nucleotide Surveillance Program.</title>
        <authorList>
            <person name="Tran T."/>
            <person name="Druce J."/>
        </authorList>
    </citation>
    <scope>NUCLEOTIDE SEQUENCE</scope>
    <source>
        <strain evidence="1">UCB-OBI-ISO-001</strain>
        <tissue evidence="1">Gonad</tissue>
    </source>
</reference>
<dbReference type="AlphaFoldDB" id="A0A0L8FQL5"/>
<organism evidence="1">
    <name type="scientific">Octopus bimaculoides</name>
    <name type="common">California two-spotted octopus</name>
    <dbReference type="NCBI Taxonomy" id="37653"/>
    <lineage>
        <taxon>Eukaryota</taxon>
        <taxon>Metazoa</taxon>
        <taxon>Spiralia</taxon>
        <taxon>Lophotrochozoa</taxon>
        <taxon>Mollusca</taxon>
        <taxon>Cephalopoda</taxon>
        <taxon>Coleoidea</taxon>
        <taxon>Octopodiformes</taxon>
        <taxon>Octopoda</taxon>
        <taxon>Incirrata</taxon>
        <taxon>Octopodidae</taxon>
        <taxon>Octopus</taxon>
    </lineage>
</organism>
<gene>
    <name evidence="1" type="ORF">OCBIM_22011648mg</name>
</gene>
<evidence type="ECO:0000313" key="1">
    <source>
        <dbReference type="EMBL" id="KOF66670.1"/>
    </source>
</evidence>
<protein>
    <submittedName>
        <fullName evidence="1">Uncharacterized protein</fullName>
    </submittedName>
</protein>
<name>A0A0L8FQL5_OCTBM</name>
<sequence>MHALNNSLVCFFTFDNNIITALMQCLKNKHSCSKHDSSQYCSSIASFSLSCISKN</sequence>
<dbReference type="EMBL" id="KQ427830">
    <property type="protein sequence ID" value="KOF66670.1"/>
    <property type="molecule type" value="Genomic_DNA"/>
</dbReference>
<accession>A0A0L8FQL5</accession>
<proteinExistence type="predicted"/>